<dbReference type="PANTHER" id="PTHR12145:SF36">
    <property type="entry name" value="MANNAN ENDO-1,6-ALPHA-MANNOSIDASE DCW1"/>
    <property type="match status" value="1"/>
</dbReference>
<sequence>MHAQTLVAAWIASVLGLAAALDIDVSSQDSVCQAANVIQSGEWNYYTGTRYGGTVGMFDGYYWWSAGQSFAGLIDYYTFCDSGNDTLKQLIYDGVYHQRGENDDYMPSNQSMTEGNDDQGMWGITLMEAVERNFTNPPDHSWLSMAQAVFNTMSGRWDPDSCGGGLRWQIFSYNSGYDYKNSISSGCLFNVGARIARYLGPTSNYTKNYTDTCDKVWRWMEDVGFFQLNQSAIWDGAKIHHNCSLNETTFLRWSYTYGVYMAGAAYLYNLTNDQTWHSRSKQILDAGLGYFKDGNGTMQETTCAPRGWCNDDQRSFRALWSRSLHQTMVLIPEFEDDIRPYIERSARGAVSSCNGGTDGITCGTDWSKGSWDGVFGLGEQQSALEVVLAVLAGRVPDPLTANTGGVSESVPDAGITSNQTVNRNAIAVHTKDKAGAGFITALVSILLLGASAWMLF</sequence>
<dbReference type="OrthoDB" id="4187847at2759"/>
<dbReference type="PANTHER" id="PTHR12145">
    <property type="entry name" value="MANNAN ENDO-1,6-ALPHA-MANNOSIDASE DCW1"/>
    <property type="match status" value="1"/>
</dbReference>
<keyword evidence="10" id="KW-0961">Cell wall biogenesis/degradation</keyword>
<evidence type="ECO:0000256" key="10">
    <source>
        <dbReference type="ARBA" id="ARBA00023316"/>
    </source>
</evidence>
<evidence type="ECO:0000256" key="5">
    <source>
        <dbReference type="ARBA" id="ARBA00022729"/>
    </source>
</evidence>
<dbReference type="GO" id="GO:0007117">
    <property type="term" value="P:budding cell bud growth"/>
    <property type="evidence" value="ECO:0007669"/>
    <property type="project" value="TreeGrafter"/>
</dbReference>
<dbReference type="Gene3D" id="1.50.10.20">
    <property type="match status" value="1"/>
</dbReference>
<comment type="subcellular location">
    <subcellularLocation>
        <location evidence="2">Endomembrane system</location>
    </subcellularLocation>
</comment>
<organism evidence="14 15">
    <name type="scientific">Diutina rugosa</name>
    <name type="common">Yeast</name>
    <name type="synonym">Candida rugosa</name>
    <dbReference type="NCBI Taxonomy" id="5481"/>
    <lineage>
        <taxon>Eukaryota</taxon>
        <taxon>Fungi</taxon>
        <taxon>Dikarya</taxon>
        <taxon>Ascomycota</taxon>
        <taxon>Saccharomycotina</taxon>
        <taxon>Pichiomycetes</taxon>
        <taxon>Debaryomycetaceae</taxon>
        <taxon>Diutina</taxon>
    </lineage>
</organism>
<evidence type="ECO:0000313" key="15">
    <source>
        <dbReference type="Proteomes" id="UP000449547"/>
    </source>
</evidence>
<dbReference type="RefSeq" id="XP_034009664.1">
    <property type="nucleotide sequence ID" value="XM_034158417.1"/>
</dbReference>
<feature type="chain" id="PRO_5024839051" description="Mannan endo-1,6-alpha-mannosidase" evidence="13">
    <location>
        <begin position="21"/>
        <end position="456"/>
    </location>
</feature>
<dbReference type="InterPro" id="IPR008928">
    <property type="entry name" value="6-hairpin_glycosidase_sf"/>
</dbReference>
<dbReference type="OMA" id="NGFDYIN"/>
<evidence type="ECO:0000256" key="8">
    <source>
        <dbReference type="ARBA" id="ARBA00023180"/>
    </source>
</evidence>
<keyword evidence="5 13" id="KW-0732">Signal</keyword>
<dbReference type="Pfam" id="PF03663">
    <property type="entry name" value="Glyco_hydro_76"/>
    <property type="match status" value="1"/>
</dbReference>
<evidence type="ECO:0000256" key="12">
    <source>
        <dbReference type="SAM" id="Phobius"/>
    </source>
</evidence>
<dbReference type="InterPro" id="IPR014480">
    <property type="entry name" value="Mannan-1_6-alpha_mannosidase"/>
</dbReference>
<keyword evidence="9 11" id="KW-0326">Glycosidase</keyword>
<accession>A0A642UCX6</accession>
<dbReference type="PIRSF" id="PIRSF016302">
    <property type="entry name" value="Man_a_manosd"/>
    <property type="match status" value="1"/>
</dbReference>
<keyword evidence="8" id="KW-0325">Glycoprotein</keyword>
<evidence type="ECO:0000313" key="14">
    <source>
        <dbReference type="EMBL" id="KAA8896922.1"/>
    </source>
</evidence>
<name>A0A642UCX6_DIURU</name>
<proteinExistence type="inferred from homology"/>
<dbReference type="SUPFAM" id="SSF48208">
    <property type="entry name" value="Six-hairpin glycosidases"/>
    <property type="match status" value="1"/>
</dbReference>
<evidence type="ECO:0000256" key="9">
    <source>
        <dbReference type="ARBA" id="ARBA00023295"/>
    </source>
</evidence>
<dbReference type="AlphaFoldDB" id="A0A642UCX6"/>
<evidence type="ECO:0000256" key="2">
    <source>
        <dbReference type="ARBA" id="ARBA00004308"/>
    </source>
</evidence>
<dbReference type="GO" id="GO:0012505">
    <property type="term" value="C:endomembrane system"/>
    <property type="evidence" value="ECO:0007669"/>
    <property type="project" value="UniProtKB-SubCell"/>
</dbReference>
<keyword evidence="12" id="KW-1133">Transmembrane helix</keyword>
<dbReference type="GO" id="GO:0009272">
    <property type="term" value="P:fungal-type cell wall biogenesis"/>
    <property type="evidence" value="ECO:0007669"/>
    <property type="project" value="TreeGrafter"/>
</dbReference>
<dbReference type="GeneID" id="54784086"/>
<reference evidence="14 15" key="1">
    <citation type="submission" date="2019-07" db="EMBL/GenBank/DDBJ databases">
        <title>Genome assembly of two rare yeast pathogens: Diutina rugosa and Trichomonascus ciferrii.</title>
        <authorList>
            <person name="Mixao V."/>
            <person name="Saus E."/>
            <person name="Hansen A."/>
            <person name="Lass-Flor C."/>
            <person name="Gabaldon T."/>
        </authorList>
    </citation>
    <scope>NUCLEOTIDE SEQUENCE [LARGE SCALE GENOMIC DNA]</scope>
    <source>
        <strain evidence="14 15">CBS 613</strain>
    </source>
</reference>
<keyword evidence="12" id="KW-0812">Transmembrane</keyword>
<evidence type="ECO:0000256" key="11">
    <source>
        <dbReference type="PIRNR" id="PIRNR016302"/>
    </source>
</evidence>
<evidence type="ECO:0000256" key="13">
    <source>
        <dbReference type="SAM" id="SignalP"/>
    </source>
</evidence>
<comment type="caution">
    <text evidence="14">The sequence shown here is derived from an EMBL/GenBank/DDBJ whole genome shotgun (WGS) entry which is preliminary data.</text>
</comment>
<dbReference type="EMBL" id="SWFT01000161">
    <property type="protein sequence ID" value="KAA8896922.1"/>
    <property type="molecule type" value="Genomic_DNA"/>
</dbReference>
<keyword evidence="6 11" id="KW-0378">Hydrolase</keyword>
<protein>
    <recommendedName>
        <fullName evidence="4 11">Mannan endo-1,6-alpha-mannosidase</fullName>
        <ecNumber evidence="4 11">3.2.1.101</ecNumber>
    </recommendedName>
</protein>
<dbReference type="VEuPathDB" id="FungiDB:DIURU_005435"/>
<gene>
    <name evidence="14" type="ORF">DIURU_005435</name>
</gene>
<feature type="transmembrane region" description="Helical" evidence="12">
    <location>
        <begin position="434"/>
        <end position="455"/>
    </location>
</feature>
<keyword evidence="15" id="KW-1185">Reference proteome</keyword>
<evidence type="ECO:0000256" key="4">
    <source>
        <dbReference type="ARBA" id="ARBA00012350"/>
    </source>
</evidence>
<evidence type="ECO:0000256" key="3">
    <source>
        <dbReference type="ARBA" id="ARBA00009699"/>
    </source>
</evidence>
<keyword evidence="7 12" id="KW-0472">Membrane</keyword>
<dbReference type="EC" id="3.2.1.101" evidence="4 11"/>
<dbReference type="GO" id="GO:0071555">
    <property type="term" value="P:cell wall organization"/>
    <property type="evidence" value="ECO:0007669"/>
    <property type="project" value="UniProtKB-KW"/>
</dbReference>
<dbReference type="FunFam" id="1.50.10.20:FF:000006">
    <property type="entry name" value="Mannan endo-1,6-alpha-mannosidase"/>
    <property type="match status" value="1"/>
</dbReference>
<feature type="signal peptide" evidence="13">
    <location>
        <begin position="1"/>
        <end position="20"/>
    </location>
</feature>
<dbReference type="Proteomes" id="UP000449547">
    <property type="component" value="Unassembled WGS sequence"/>
</dbReference>
<dbReference type="GO" id="GO:0016052">
    <property type="term" value="P:carbohydrate catabolic process"/>
    <property type="evidence" value="ECO:0007669"/>
    <property type="project" value="InterPro"/>
</dbReference>
<evidence type="ECO:0000256" key="7">
    <source>
        <dbReference type="ARBA" id="ARBA00023136"/>
    </source>
</evidence>
<comment type="similarity">
    <text evidence="3 11">Belongs to the glycosyl hydrolase 76 family.</text>
</comment>
<comment type="catalytic activity">
    <reaction evidence="1 11">
        <text>Random hydrolysis of (1-&gt;6)-alpha-D-mannosidic linkages in unbranched (1-&gt;6)-mannans.</text>
        <dbReference type="EC" id="3.2.1.101"/>
    </reaction>
</comment>
<dbReference type="GO" id="GO:0008496">
    <property type="term" value="F:mannan endo-1,6-alpha-mannosidase activity"/>
    <property type="evidence" value="ECO:0007669"/>
    <property type="project" value="UniProtKB-UniRule"/>
</dbReference>
<evidence type="ECO:0000256" key="1">
    <source>
        <dbReference type="ARBA" id="ARBA00001452"/>
    </source>
</evidence>
<evidence type="ECO:0000256" key="6">
    <source>
        <dbReference type="ARBA" id="ARBA00022801"/>
    </source>
</evidence>
<dbReference type="InterPro" id="IPR005198">
    <property type="entry name" value="Glyco_hydro_76"/>
</dbReference>